<name>A0AA36BYJ9_OCTVU</name>
<dbReference type="AlphaFoldDB" id="A0AA36BYJ9"/>
<sequence length="114" mass="12880">MEQRLCISRLHGHIHPPEVAELTQHMIPIDTIDVVNVHLIQLTTTGGPHKSRLLRLTLKHFPLILGPRMSQFPFTCPAAMAVQQLTLTIILAVAFAQEFHDAYYKRLPPGYSYG</sequence>
<dbReference type="EMBL" id="OX597841">
    <property type="protein sequence ID" value="CAI9742319.1"/>
    <property type="molecule type" value="Genomic_DNA"/>
</dbReference>
<protein>
    <submittedName>
        <fullName evidence="1">Uncharacterized protein</fullName>
    </submittedName>
</protein>
<proteinExistence type="predicted"/>
<organism evidence="1 2">
    <name type="scientific">Octopus vulgaris</name>
    <name type="common">Common octopus</name>
    <dbReference type="NCBI Taxonomy" id="6645"/>
    <lineage>
        <taxon>Eukaryota</taxon>
        <taxon>Metazoa</taxon>
        <taxon>Spiralia</taxon>
        <taxon>Lophotrochozoa</taxon>
        <taxon>Mollusca</taxon>
        <taxon>Cephalopoda</taxon>
        <taxon>Coleoidea</taxon>
        <taxon>Octopodiformes</taxon>
        <taxon>Octopoda</taxon>
        <taxon>Incirrata</taxon>
        <taxon>Octopodidae</taxon>
        <taxon>Octopus</taxon>
    </lineage>
</organism>
<evidence type="ECO:0000313" key="2">
    <source>
        <dbReference type="Proteomes" id="UP001162480"/>
    </source>
</evidence>
<evidence type="ECO:0000313" key="1">
    <source>
        <dbReference type="EMBL" id="CAI9742319.1"/>
    </source>
</evidence>
<keyword evidence="2" id="KW-1185">Reference proteome</keyword>
<gene>
    <name evidence="1" type="ORF">OCTVUL_1B019874</name>
</gene>
<dbReference type="Proteomes" id="UP001162480">
    <property type="component" value="Chromosome 28"/>
</dbReference>
<reference evidence="1" key="1">
    <citation type="submission" date="2023-08" db="EMBL/GenBank/DDBJ databases">
        <authorList>
            <person name="Alioto T."/>
            <person name="Alioto T."/>
            <person name="Gomez Garrido J."/>
        </authorList>
    </citation>
    <scope>NUCLEOTIDE SEQUENCE</scope>
</reference>
<accession>A0AA36BYJ9</accession>